<evidence type="ECO:0000313" key="2">
    <source>
        <dbReference type="Proteomes" id="UP000247586"/>
    </source>
</evidence>
<protein>
    <submittedName>
        <fullName evidence="1">Uncharacterized protein</fullName>
    </submittedName>
</protein>
<dbReference type="KEGG" id="mhk:DFR87_06325"/>
<name>A0A2U9ITS5_9CREN</name>
<sequence>MESLIVSANRIDRLILEQIKEELESTGISTITMTEIIHISLFAYNWSKNAFNASFIMEKLTNKLSNFPVSMIIVLFSPTMEYNGYYPECIKRDNIVLFSLGNIRKRYDGLNFIDEVRDRILDYTKKGDVCSNFP</sequence>
<gene>
    <name evidence="1" type="ORF">DFR87_06325</name>
</gene>
<evidence type="ECO:0000313" key="1">
    <source>
        <dbReference type="EMBL" id="AWR99382.1"/>
    </source>
</evidence>
<proteinExistence type="predicted"/>
<dbReference type="Proteomes" id="UP000247586">
    <property type="component" value="Chromosome"/>
</dbReference>
<accession>A0A2U9ITS5</accession>
<dbReference type="OrthoDB" id="381842at2157"/>
<dbReference type="AlphaFoldDB" id="A0A2U9ITS5"/>
<organism evidence="1 2">
    <name type="scientific">Metallosphaera hakonensis JCM 8857 = DSM 7519</name>
    <dbReference type="NCBI Taxonomy" id="1293036"/>
    <lineage>
        <taxon>Archaea</taxon>
        <taxon>Thermoproteota</taxon>
        <taxon>Thermoprotei</taxon>
        <taxon>Sulfolobales</taxon>
        <taxon>Sulfolobaceae</taxon>
        <taxon>Metallosphaera</taxon>
    </lineage>
</organism>
<dbReference type="GeneID" id="36834941"/>
<dbReference type="EMBL" id="CP029287">
    <property type="protein sequence ID" value="AWR99382.1"/>
    <property type="molecule type" value="Genomic_DNA"/>
</dbReference>
<keyword evidence="2" id="KW-1185">Reference proteome</keyword>
<reference evidence="1" key="1">
    <citation type="submission" date="2018-05" db="EMBL/GenBank/DDBJ databases">
        <title>Complete Genome Sequences of Extremely Thermoacidophilic, Metal-Mobilizing Type-Strain Members of the Archaeal Family Sulfolobaceae: Acidianus brierleyi DSM-1651T, Acidianus sulfidivorans DSM-18786T, Metallosphaera hakonensis DSM-7519T, and Metallosphaera prunae DSM-10039T.</title>
        <authorList>
            <person name="Counts J.A."/>
            <person name="Kelly R.M."/>
        </authorList>
    </citation>
    <scope>NUCLEOTIDE SEQUENCE [LARGE SCALE GENOMIC DNA]</scope>
    <source>
        <strain evidence="1">HO1-1</strain>
    </source>
</reference>
<dbReference type="RefSeq" id="WP_110369154.1">
    <property type="nucleotide sequence ID" value="NZ_CP029287.2"/>
</dbReference>